<dbReference type="Proteomes" id="UP000033647">
    <property type="component" value="Unassembled WGS sequence"/>
</dbReference>
<dbReference type="Gene3D" id="3.50.50.60">
    <property type="entry name" value="FAD/NAD(P)-binding domain"/>
    <property type="match status" value="2"/>
</dbReference>
<dbReference type="STRING" id="1047168.A0A0F4GAP4"/>
<proteinExistence type="inferred from homology"/>
<evidence type="ECO:0000256" key="3">
    <source>
        <dbReference type="ARBA" id="ARBA00023002"/>
    </source>
</evidence>
<evidence type="ECO:0000256" key="1">
    <source>
        <dbReference type="ARBA" id="ARBA00009333"/>
    </source>
</evidence>
<name>A0A0F4GAP4_9PEZI</name>
<evidence type="ECO:0008006" key="6">
    <source>
        <dbReference type="Google" id="ProtNLM"/>
    </source>
</evidence>
<comment type="similarity">
    <text evidence="1">Belongs to the class-II pyridine nucleotide-disulfide oxidoreductase family.</text>
</comment>
<keyword evidence="3" id="KW-0560">Oxidoreductase</keyword>
<dbReference type="SUPFAM" id="SSF51905">
    <property type="entry name" value="FAD/NAD(P)-binding domain"/>
    <property type="match status" value="1"/>
</dbReference>
<comment type="caution">
    <text evidence="4">The sequence shown here is derived from an EMBL/GenBank/DDBJ whole genome shotgun (WGS) entry which is preliminary data.</text>
</comment>
<evidence type="ECO:0000313" key="5">
    <source>
        <dbReference type="Proteomes" id="UP000033647"/>
    </source>
</evidence>
<reference evidence="4 5" key="1">
    <citation type="submission" date="2015-03" db="EMBL/GenBank/DDBJ databases">
        <title>RNA-seq based gene annotation and comparative genomics of four Zymoseptoria species reveal species-specific pathogenicity related genes and transposable element activity.</title>
        <authorList>
            <person name="Grandaubert J."/>
            <person name="Bhattacharyya A."/>
            <person name="Stukenbrock E.H."/>
        </authorList>
    </citation>
    <scope>NUCLEOTIDE SEQUENCE [LARGE SCALE GENOMIC DNA]</scope>
    <source>
        <strain evidence="4 5">Zb18110</strain>
    </source>
</reference>
<dbReference type="InterPro" id="IPR050097">
    <property type="entry name" value="Ferredoxin-NADP_redctase_2"/>
</dbReference>
<accession>A0A0F4GAP4</accession>
<protein>
    <recommendedName>
        <fullName evidence="6">FAD/NAD(P)-binding domain-containing protein</fullName>
    </recommendedName>
</protein>
<dbReference type="PANTHER" id="PTHR48105">
    <property type="entry name" value="THIOREDOXIN REDUCTASE 1-RELATED-RELATED"/>
    <property type="match status" value="1"/>
</dbReference>
<keyword evidence="2" id="KW-0285">Flavoprotein</keyword>
<dbReference type="OrthoDB" id="3646494at2759"/>
<dbReference type="InterPro" id="IPR036188">
    <property type="entry name" value="FAD/NAD-bd_sf"/>
</dbReference>
<organism evidence="4 5">
    <name type="scientific">Zymoseptoria brevis</name>
    <dbReference type="NCBI Taxonomy" id="1047168"/>
    <lineage>
        <taxon>Eukaryota</taxon>
        <taxon>Fungi</taxon>
        <taxon>Dikarya</taxon>
        <taxon>Ascomycota</taxon>
        <taxon>Pezizomycotina</taxon>
        <taxon>Dothideomycetes</taxon>
        <taxon>Dothideomycetidae</taxon>
        <taxon>Mycosphaerellales</taxon>
        <taxon>Mycosphaerellaceae</taxon>
        <taxon>Zymoseptoria</taxon>
    </lineage>
</organism>
<keyword evidence="5" id="KW-1185">Reference proteome</keyword>
<evidence type="ECO:0000313" key="4">
    <source>
        <dbReference type="EMBL" id="KJX94451.1"/>
    </source>
</evidence>
<sequence length="219" mass="24011">MRMGGLRRRMARAMSGRARRLRWRLVWRMYPGYDDVWARGVYHCLFCDGYEDRGVESAGVLALGELGKLQPAVHTARMAKRLTSSVTIYTDGDVELESQIRNTLGKDPFFKMDGGRVTRLEKAKEKASEVIVYLQDGSKVVHGFVAHKHKPKINGPFVEQLGLELADTAVINSSSPWYETSVSCDFAVGDCASPVPAVPNAMSMGAFAAIGLAGQLGAE</sequence>
<dbReference type="AlphaFoldDB" id="A0A0F4GAP4"/>
<dbReference type="GO" id="GO:0016491">
    <property type="term" value="F:oxidoreductase activity"/>
    <property type="evidence" value="ECO:0007669"/>
    <property type="project" value="UniProtKB-KW"/>
</dbReference>
<dbReference type="GO" id="GO:0097237">
    <property type="term" value="P:cellular response to toxic substance"/>
    <property type="evidence" value="ECO:0007669"/>
    <property type="project" value="UniProtKB-ARBA"/>
</dbReference>
<dbReference type="EMBL" id="LAFY01004152">
    <property type="protein sequence ID" value="KJX94451.1"/>
    <property type="molecule type" value="Genomic_DNA"/>
</dbReference>
<gene>
    <name evidence="4" type="ORF">TI39_contig4193g00005</name>
</gene>
<evidence type="ECO:0000256" key="2">
    <source>
        <dbReference type="ARBA" id="ARBA00022630"/>
    </source>
</evidence>